<evidence type="ECO:0000256" key="1">
    <source>
        <dbReference type="SAM" id="MobiDB-lite"/>
    </source>
</evidence>
<dbReference type="EMBL" id="JACGCM010002809">
    <property type="protein sequence ID" value="KAF6135257.1"/>
    <property type="molecule type" value="Genomic_DNA"/>
</dbReference>
<accession>A0A7J7KY46</accession>
<keyword evidence="3" id="KW-1185">Reference proteome</keyword>
<gene>
    <name evidence="2" type="ORF">GIB67_028045</name>
</gene>
<protein>
    <submittedName>
        <fullName evidence="2">Uncharacterized protein</fullName>
    </submittedName>
</protein>
<name>A0A7J7KY46_9MAGN</name>
<feature type="region of interest" description="Disordered" evidence="1">
    <location>
        <begin position="1"/>
        <end position="21"/>
    </location>
</feature>
<comment type="caution">
    <text evidence="2">The sequence shown here is derived from an EMBL/GenBank/DDBJ whole genome shotgun (WGS) entry which is preliminary data.</text>
</comment>
<reference evidence="2 3" key="1">
    <citation type="journal article" date="2020" name="IScience">
        <title>Genome Sequencing of the Endangered Kingdonia uniflora (Circaeasteraceae, Ranunculales) Reveals Potential Mechanisms of Evolutionary Specialization.</title>
        <authorList>
            <person name="Sun Y."/>
            <person name="Deng T."/>
            <person name="Zhang A."/>
            <person name="Moore M.J."/>
            <person name="Landis J.B."/>
            <person name="Lin N."/>
            <person name="Zhang H."/>
            <person name="Zhang X."/>
            <person name="Huang J."/>
            <person name="Zhang X."/>
            <person name="Sun H."/>
            <person name="Wang H."/>
        </authorList>
    </citation>
    <scope>NUCLEOTIDE SEQUENCE [LARGE SCALE GENOMIC DNA]</scope>
    <source>
        <strain evidence="2">TB1705</strain>
        <tissue evidence="2">Leaf</tissue>
    </source>
</reference>
<proteinExistence type="predicted"/>
<organism evidence="2 3">
    <name type="scientific">Kingdonia uniflora</name>
    <dbReference type="NCBI Taxonomy" id="39325"/>
    <lineage>
        <taxon>Eukaryota</taxon>
        <taxon>Viridiplantae</taxon>
        <taxon>Streptophyta</taxon>
        <taxon>Embryophyta</taxon>
        <taxon>Tracheophyta</taxon>
        <taxon>Spermatophyta</taxon>
        <taxon>Magnoliopsida</taxon>
        <taxon>Ranunculales</taxon>
        <taxon>Circaeasteraceae</taxon>
        <taxon>Kingdonia</taxon>
    </lineage>
</organism>
<evidence type="ECO:0000313" key="3">
    <source>
        <dbReference type="Proteomes" id="UP000541444"/>
    </source>
</evidence>
<dbReference type="AlphaFoldDB" id="A0A7J7KY46"/>
<evidence type="ECO:0000313" key="2">
    <source>
        <dbReference type="EMBL" id="KAF6135257.1"/>
    </source>
</evidence>
<sequence>MKRKKEKAPANQRKNMQVPEDAEFLNETDNAGLHWTDADFTYLTRVWVIASVQTVARTKGFTFYQKENNALKIYQGMNGGNDFKHREAYKILVREPRWANLRDDR</sequence>
<dbReference type="Proteomes" id="UP000541444">
    <property type="component" value="Unassembled WGS sequence"/>
</dbReference>